<accession>A0A2N1MFU0</accession>
<reference evidence="1 2" key="1">
    <citation type="submission" date="2016-04" db="EMBL/GenBank/DDBJ databases">
        <title>Genome analyses suggest a sexual origin of heterokaryosis in a supposedly ancient asexual fungus.</title>
        <authorList>
            <person name="Ropars J."/>
            <person name="Sedzielewska K."/>
            <person name="Noel J."/>
            <person name="Charron P."/>
            <person name="Farinelli L."/>
            <person name="Marton T."/>
            <person name="Kruger M."/>
            <person name="Pelin A."/>
            <person name="Brachmann A."/>
            <person name="Corradi N."/>
        </authorList>
    </citation>
    <scope>NUCLEOTIDE SEQUENCE [LARGE SCALE GENOMIC DNA]</scope>
    <source>
        <strain evidence="1 2">C2</strain>
    </source>
</reference>
<evidence type="ECO:0000313" key="2">
    <source>
        <dbReference type="Proteomes" id="UP000233469"/>
    </source>
</evidence>
<comment type="caution">
    <text evidence="1">The sequence shown here is derived from an EMBL/GenBank/DDBJ whole genome shotgun (WGS) entry which is preliminary data.</text>
</comment>
<protein>
    <submittedName>
        <fullName evidence="1">Uncharacterized protein</fullName>
    </submittedName>
</protein>
<proteinExistence type="predicted"/>
<dbReference type="EMBL" id="LLXL01002558">
    <property type="protein sequence ID" value="PKK60513.1"/>
    <property type="molecule type" value="Genomic_DNA"/>
</dbReference>
<dbReference type="AlphaFoldDB" id="A0A2N1MFU0"/>
<evidence type="ECO:0000313" key="1">
    <source>
        <dbReference type="EMBL" id="PKK60513.1"/>
    </source>
</evidence>
<sequence length="75" mass="8753">MYRPSKRWTLQSQIAYLEESLRRLALTIAAMQPNEDKRPTVINLTYIVRKGKIVRYMFGASVRCGGKMNMQSTRE</sequence>
<name>A0A2N1MFU0_9GLOM</name>
<reference evidence="1 2" key="2">
    <citation type="submission" date="2017-10" db="EMBL/GenBank/DDBJ databases">
        <title>Extensive intraspecific genome diversity in a model arbuscular mycorrhizal fungus.</title>
        <authorList>
            <person name="Chen E.C.H."/>
            <person name="Morin E."/>
            <person name="Baudet D."/>
            <person name="Noel J."/>
            <person name="Ndikumana S."/>
            <person name="Charron P."/>
            <person name="St-Onge C."/>
            <person name="Giorgi J."/>
            <person name="Grigoriev I.V."/>
            <person name="Roux C."/>
            <person name="Martin F.M."/>
            <person name="Corradi N."/>
        </authorList>
    </citation>
    <scope>NUCLEOTIDE SEQUENCE [LARGE SCALE GENOMIC DNA]</scope>
    <source>
        <strain evidence="1 2">C2</strain>
    </source>
</reference>
<gene>
    <name evidence="1" type="ORF">RhiirC2_761718</name>
</gene>
<organism evidence="1 2">
    <name type="scientific">Rhizophagus irregularis</name>
    <dbReference type="NCBI Taxonomy" id="588596"/>
    <lineage>
        <taxon>Eukaryota</taxon>
        <taxon>Fungi</taxon>
        <taxon>Fungi incertae sedis</taxon>
        <taxon>Mucoromycota</taxon>
        <taxon>Glomeromycotina</taxon>
        <taxon>Glomeromycetes</taxon>
        <taxon>Glomerales</taxon>
        <taxon>Glomeraceae</taxon>
        <taxon>Rhizophagus</taxon>
    </lineage>
</organism>
<dbReference type="Proteomes" id="UP000233469">
    <property type="component" value="Unassembled WGS sequence"/>
</dbReference>